<dbReference type="InterPro" id="IPR019787">
    <property type="entry name" value="Znf_PHD-finger"/>
</dbReference>
<feature type="compositionally biased region" description="Basic residues" evidence="6">
    <location>
        <begin position="222"/>
        <end position="234"/>
    </location>
</feature>
<protein>
    <submittedName>
        <fullName evidence="9">PHD finger protein 23-like</fullName>
    </submittedName>
</protein>
<feature type="compositionally biased region" description="Gly residues" evidence="6">
    <location>
        <begin position="164"/>
        <end position="186"/>
    </location>
</feature>
<reference evidence="9" key="1">
    <citation type="submission" date="2025-08" db="UniProtKB">
        <authorList>
            <consortium name="RefSeq"/>
        </authorList>
    </citation>
    <scope>IDENTIFICATION</scope>
    <source>
        <tissue evidence="9">Sperm</tissue>
    </source>
</reference>
<feature type="compositionally biased region" description="Acidic residues" evidence="6">
    <location>
        <begin position="294"/>
        <end position="304"/>
    </location>
</feature>
<evidence type="ECO:0000256" key="5">
    <source>
        <dbReference type="ARBA" id="ARBA00023242"/>
    </source>
</evidence>
<dbReference type="PROSITE" id="PS01359">
    <property type="entry name" value="ZF_PHD_1"/>
    <property type="match status" value="1"/>
</dbReference>
<dbReference type="InterPro" id="IPR011011">
    <property type="entry name" value="Znf_FYVE_PHD"/>
</dbReference>
<dbReference type="SUPFAM" id="SSF57903">
    <property type="entry name" value="FYVE/PHD zinc finger"/>
    <property type="match status" value="1"/>
</dbReference>
<dbReference type="GeneID" id="116950503"/>
<keyword evidence="4" id="KW-0862">Zinc</keyword>
<feature type="domain" description="Zinc finger PHD-type" evidence="7">
    <location>
        <begin position="437"/>
        <end position="481"/>
    </location>
</feature>
<evidence type="ECO:0000256" key="6">
    <source>
        <dbReference type="SAM" id="MobiDB-lite"/>
    </source>
</evidence>
<dbReference type="GO" id="GO:0005634">
    <property type="term" value="C:nucleus"/>
    <property type="evidence" value="ECO:0007669"/>
    <property type="project" value="UniProtKB-SubCell"/>
</dbReference>
<dbReference type="GO" id="GO:0008270">
    <property type="term" value="F:zinc ion binding"/>
    <property type="evidence" value="ECO:0007669"/>
    <property type="project" value="UniProtKB-KW"/>
</dbReference>
<dbReference type="InterPro" id="IPR001965">
    <property type="entry name" value="Znf_PHD"/>
</dbReference>
<feature type="region of interest" description="Disordered" evidence="6">
    <location>
        <begin position="63"/>
        <end position="236"/>
    </location>
</feature>
<evidence type="ECO:0000256" key="3">
    <source>
        <dbReference type="ARBA" id="ARBA00022771"/>
    </source>
</evidence>
<dbReference type="PANTHER" id="PTHR14571:SF9">
    <property type="entry name" value="HISTONE-LYSINE N-METHYLTRANSFERASE SET-26-RELATED"/>
    <property type="match status" value="1"/>
</dbReference>
<evidence type="ECO:0000256" key="1">
    <source>
        <dbReference type="ARBA" id="ARBA00004123"/>
    </source>
</evidence>
<dbReference type="InterPro" id="IPR013083">
    <property type="entry name" value="Znf_RING/FYVE/PHD"/>
</dbReference>
<keyword evidence="8" id="KW-1185">Reference proteome</keyword>
<dbReference type="CDD" id="cd15632">
    <property type="entry name" value="PHD_PHF13"/>
    <property type="match status" value="1"/>
</dbReference>
<gene>
    <name evidence="9" type="primary">LOC116950503</name>
</gene>
<dbReference type="AlphaFoldDB" id="A0AAJ7TU84"/>
<keyword evidence="5" id="KW-0539">Nucleus</keyword>
<evidence type="ECO:0000256" key="4">
    <source>
        <dbReference type="ARBA" id="ARBA00022833"/>
    </source>
</evidence>
<name>A0AAJ7TU84_PETMA</name>
<dbReference type="SMART" id="SM00249">
    <property type="entry name" value="PHD"/>
    <property type="match status" value="1"/>
</dbReference>
<evidence type="ECO:0000256" key="2">
    <source>
        <dbReference type="ARBA" id="ARBA00022723"/>
    </source>
</evidence>
<dbReference type="KEGG" id="pmrn:116950503"/>
<evidence type="ECO:0000313" key="9">
    <source>
        <dbReference type="RefSeq" id="XP_032824218.1"/>
    </source>
</evidence>
<dbReference type="Gene3D" id="3.30.40.10">
    <property type="entry name" value="Zinc/RING finger domain, C3HC4 (zinc finger)"/>
    <property type="match status" value="1"/>
</dbReference>
<feature type="compositionally biased region" description="Basic and acidic residues" evidence="6">
    <location>
        <begin position="123"/>
        <end position="133"/>
    </location>
</feature>
<sequence length="503" mass="53069">MSSGFSSGSDTCSAMDGETSIMTKRHRTVEDFNQFCTFVLAYAGYIPHPDEGGSVNAALSVSTTDSSLDGDSWTSARSPGPQTHEGSAPKKPKLSVGKGQGQGHGPGPPATQPSSNGASGGRKGGDGVRRAKADGSLAHRRHHHHRNHHRHHRNHRNHHHNHRNGGGGGGGAGVGGGGGGLGGGGSNNNNGSNSSSGSNARHFPAVKKHKSQARLSMSPVKQKVKKSKKKKKAEKAKTLKAAAAAAQAAAASATAKTTSAAAAAAKDEKKMAAAKAFASAAAAALAQAIKTEPVADDDAGEEGDVAGRDGGAGAESTSELDTDGEIEAILARERSCGLRLPRVARREDADEDGGDEDFDENDEDFDDDDDDDLDDVDYDEVRAVPKRTEAATTRTSLARKMPGLRACGKKSKVKAYRDQDDEDIMVDSDDASWKLITCYCMKPFAGRPMIECGECGTWVHLYCAKIRKSNVPDVFVCQPCREAKHDIRRSSRAHRSPRKHLPD</sequence>
<accession>A0AAJ7TU84</accession>
<dbReference type="InterPro" id="IPR019786">
    <property type="entry name" value="Zinc_finger_PHD-type_CS"/>
</dbReference>
<dbReference type="Proteomes" id="UP001318040">
    <property type="component" value="Chromosome 39"/>
</dbReference>
<dbReference type="RefSeq" id="XP_032824218.1">
    <property type="nucleotide sequence ID" value="XM_032968327.1"/>
</dbReference>
<feature type="compositionally biased region" description="Low complexity" evidence="6">
    <location>
        <begin position="187"/>
        <end position="202"/>
    </location>
</feature>
<keyword evidence="2" id="KW-0479">Metal-binding</keyword>
<dbReference type="InterPro" id="IPR041947">
    <property type="entry name" value="PHD_PHF13"/>
</dbReference>
<dbReference type="Pfam" id="PF00628">
    <property type="entry name" value="PHD"/>
    <property type="match status" value="1"/>
</dbReference>
<organism evidence="8 9">
    <name type="scientific">Petromyzon marinus</name>
    <name type="common">Sea lamprey</name>
    <dbReference type="NCBI Taxonomy" id="7757"/>
    <lineage>
        <taxon>Eukaryota</taxon>
        <taxon>Metazoa</taxon>
        <taxon>Chordata</taxon>
        <taxon>Craniata</taxon>
        <taxon>Vertebrata</taxon>
        <taxon>Cyclostomata</taxon>
        <taxon>Hyperoartia</taxon>
        <taxon>Petromyzontiformes</taxon>
        <taxon>Petromyzontidae</taxon>
        <taxon>Petromyzon</taxon>
    </lineage>
</organism>
<feature type="compositionally biased region" description="Basic residues" evidence="6">
    <location>
        <begin position="138"/>
        <end position="163"/>
    </location>
</feature>
<feature type="region of interest" description="Disordered" evidence="6">
    <location>
        <begin position="293"/>
        <end position="326"/>
    </location>
</feature>
<proteinExistence type="predicted"/>
<feature type="region of interest" description="Disordered" evidence="6">
    <location>
        <begin position="343"/>
        <end position="375"/>
    </location>
</feature>
<keyword evidence="3" id="KW-0863">Zinc-finger</keyword>
<evidence type="ECO:0000313" key="8">
    <source>
        <dbReference type="Proteomes" id="UP001318040"/>
    </source>
</evidence>
<feature type="compositionally biased region" description="Polar residues" evidence="6">
    <location>
        <begin position="63"/>
        <end position="85"/>
    </location>
</feature>
<dbReference type="PANTHER" id="PTHR14571">
    <property type="entry name" value="HISTONE-LYSINE N-METHYLTRANSFERASE SET-26-RELATED"/>
    <property type="match status" value="1"/>
</dbReference>
<feature type="compositionally biased region" description="Acidic residues" evidence="6">
    <location>
        <begin position="349"/>
        <end position="375"/>
    </location>
</feature>
<comment type="subcellular location">
    <subcellularLocation>
        <location evidence="1">Nucleus</location>
    </subcellularLocation>
</comment>
<evidence type="ECO:0000259" key="7">
    <source>
        <dbReference type="SMART" id="SM00249"/>
    </source>
</evidence>